<sequence length="22" mass="2491">MSSNTSSISPHCYLPPFSQYPF</sequence>
<accession>A0A0A8Y0S1</accession>
<evidence type="ECO:0000313" key="1">
    <source>
        <dbReference type="EMBL" id="JAD19859.1"/>
    </source>
</evidence>
<reference evidence="1" key="2">
    <citation type="journal article" date="2015" name="Data Brief">
        <title>Shoot transcriptome of the giant reed, Arundo donax.</title>
        <authorList>
            <person name="Barrero R.A."/>
            <person name="Guerrero F.D."/>
            <person name="Moolhuijzen P."/>
            <person name="Goolsby J.A."/>
            <person name="Tidwell J."/>
            <person name="Bellgard S.E."/>
            <person name="Bellgard M.I."/>
        </authorList>
    </citation>
    <scope>NUCLEOTIDE SEQUENCE</scope>
    <source>
        <tissue evidence="1">Shoot tissue taken approximately 20 cm above the soil surface</tissue>
    </source>
</reference>
<dbReference type="AlphaFoldDB" id="A0A0A8Y0S1"/>
<protein>
    <submittedName>
        <fullName evidence="1">Uncharacterized protein</fullName>
    </submittedName>
</protein>
<proteinExistence type="predicted"/>
<organism evidence="1">
    <name type="scientific">Arundo donax</name>
    <name type="common">Giant reed</name>
    <name type="synonym">Donax arundinaceus</name>
    <dbReference type="NCBI Taxonomy" id="35708"/>
    <lineage>
        <taxon>Eukaryota</taxon>
        <taxon>Viridiplantae</taxon>
        <taxon>Streptophyta</taxon>
        <taxon>Embryophyta</taxon>
        <taxon>Tracheophyta</taxon>
        <taxon>Spermatophyta</taxon>
        <taxon>Magnoliopsida</taxon>
        <taxon>Liliopsida</taxon>
        <taxon>Poales</taxon>
        <taxon>Poaceae</taxon>
        <taxon>PACMAD clade</taxon>
        <taxon>Arundinoideae</taxon>
        <taxon>Arundineae</taxon>
        <taxon>Arundo</taxon>
    </lineage>
</organism>
<name>A0A0A8Y0S1_ARUDO</name>
<dbReference type="EMBL" id="GBRH01278036">
    <property type="protein sequence ID" value="JAD19859.1"/>
    <property type="molecule type" value="Transcribed_RNA"/>
</dbReference>
<reference evidence="1" key="1">
    <citation type="submission" date="2014-09" db="EMBL/GenBank/DDBJ databases">
        <authorList>
            <person name="Magalhaes I.L.F."/>
            <person name="Oliveira U."/>
            <person name="Santos F.R."/>
            <person name="Vidigal T.H.D.A."/>
            <person name="Brescovit A.D."/>
            <person name="Santos A.J."/>
        </authorList>
    </citation>
    <scope>NUCLEOTIDE SEQUENCE</scope>
    <source>
        <tissue evidence="1">Shoot tissue taken approximately 20 cm above the soil surface</tissue>
    </source>
</reference>